<dbReference type="InterPro" id="IPR001680">
    <property type="entry name" value="WD40_rpt"/>
</dbReference>
<evidence type="ECO:0000256" key="9">
    <source>
        <dbReference type="PROSITE-ProRule" id="PRU00221"/>
    </source>
</evidence>
<dbReference type="InterPro" id="IPR056157">
    <property type="entry name" value="TPR_IFT80_172_dom"/>
</dbReference>
<keyword evidence="10" id="KW-1133">Transmembrane helix</keyword>
<evidence type="ECO:0000256" key="1">
    <source>
        <dbReference type="ARBA" id="ARBA00004120"/>
    </source>
</evidence>
<keyword evidence="4" id="KW-0677">Repeat</keyword>
<dbReference type="InterPro" id="IPR015943">
    <property type="entry name" value="WD40/YVTN_repeat-like_dom_sf"/>
</dbReference>
<dbReference type="InterPro" id="IPR039857">
    <property type="entry name" value="Ift122/121"/>
</dbReference>
<gene>
    <name evidence="16" type="ORF">XAT740_LOCUS16892</name>
</gene>
<keyword evidence="3 9" id="KW-0853">WD repeat</keyword>
<keyword evidence="17" id="KW-1185">Reference proteome</keyword>
<proteinExistence type="predicted"/>
<dbReference type="InterPro" id="IPR056158">
    <property type="entry name" value="Beta-prop_IFT121_2nd"/>
</dbReference>
<keyword evidence="5" id="KW-0970">Cilium biogenesis/degradation</keyword>
<keyword evidence="2" id="KW-0963">Cytoplasm</keyword>
<feature type="domain" description="IFT121-like TPR repeats" evidence="15">
    <location>
        <begin position="1014"/>
        <end position="1110"/>
    </location>
</feature>
<keyword evidence="8" id="KW-0966">Cell projection</keyword>
<dbReference type="Gene3D" id="1.25.40.470">
    <property type="match status" value="2"/>
</dbReference>
<feature type="domain" description="IFT121 second beta-propeller" evidence="13">
    <location>
        <begin position="336"/>
        <end position="639"/>
    </location>
</feature>
<dbReference type="PROSITE" id="PS50082">
    <property type="entry name" value="WD_REPEATS_2"/>
    <property type="match status" value="1"/>
</dbReference>
<feature type="transmembrane region" description="Helical" evidence="10">
    <location>
        <begin position="1241"/>
        <end position="1262"/>
    </location>
</feature>
<dbReference type="PANTHER" id="PTHR12764">
    <property type="entry name" value="WD REPEAT DOMAIN-RELATED"/>
    <property type="match status" value="1"/>
</dbReference>
<dbReference type="GO" id="GO:0030991">
    <property type="term" value="C:intraciliary transport particle A"/>
    <property type="evidence" value="ECO:0007669"/>
    <property type="project" value="TreeGrafter"/>
</dbReference>
<feature type="domain" description="IFT80/172/WDR35 TPR" evidence="12">
    <location>
        <begin position="687"/>
        <end position="775"/>
    </location>
</feature>
<dbReference type="Pfam" id="PF23390">
    <property type="entry name" value="Beta-prop_WDR35_2nd"/>
    <property type="match status" value="1"/>
</dbReference>
<organism evidence="16 17">
    <name type="scientific">Adineta ricciae</name>
    <name type="common">Rotifer</name>
    <dbReference type="NCBI Taxonomy" id="249248"/>
    <lineage>
        <taxon>Eukaryota</taxon>
        <taxon>Metazoa</taxon>
        <taxon>Spiralia</taxon>
        <taxon>Gnathifera</taxon>
        <taxon>Rotifera</taxon>
        <taxon>Eurotatoria</taxon>
        <taxon>Bdelloidea</taxon>
        <taxon>Adinetida</taxon>
        <taxon>Adinetidae</taxon>
        <taxon>Adineta</taxon>
    </lineage>
</organism>
<comment type="caution">
    <text evidence="16">The sequence shown here is derived from an EMBL/GenBank/DDBJ whole genome shotgun (WGS) entry which is preliminary data.</text>
</comment>
<evidence type="ECO:0000259" key="13">
    <source>
        <dbReference type="Pfam" id="PF23390"/>
    </source>
</evidence>
<dbReference type="GO" id="GO:0097730">
    <property type="term" value="C:non-motile cilium"/>
    <property type="evidence" value="ECO:0007669"/>
    <property type="project" value="TreeGrafter"/>
</dbReference>
<dbReference type="Pfam" id="PF23145">
    <property type="entry name" value="Zf_2nd_IFT121"/>
    <property type="match status" value="1"/>
</dbReference>
<reference evidence="16" key="1">
    <citation type="submission" date="2021-02" db="EMBL/GenBank/DDBJ databases">
        <authorList>
            <person name="Nowell W R."/>
        </authorList>
    </citation>
    <scope>NUCLEOTIDE SEQUENCE</scope>
</reference>
<evidence type="ECO:0000256" key="8">
    <source>
        <dbReference type="ARBA" id="ARBA00023273"/>
    </source>
</evidence>
<evidence type="ECO:0000259" key="15">
    <source>
        <dbReference type="Pfam" id="PF25768"/>
    </source>
</evidence>
<keyword evidence="7" id="KW-0206">Cytoskeleton</keyword>
<evidence type="ECO:0000256" key="5">
    <source>
        <dbReference type="ARBA" id="ARBA00022794"/>
    </source>
</evidence>
<feature type="repeat" description="WD" evidence="9">
    <location>
        <begin position="68"/>
        <end position="99"/>
    </location>
</feature>
<dbReference type="InterPro" id="IPR057361">
    <property type="entry name" value="TPR_WDR35"/>
</dbReference>
<feature type="domain" description="IFT121/TULP4 N-terminal" evidence="14">
    <location>
        <begin position="1"/>
        <end position="331"/>
    </location>
</feature>
<evidence type="ECO:0000259" key="11">
    <source>
        <dbReference type="Pfam" id="PF23145"/>
    </source>
</evidence>
<dbReference type="InterPro" id="IPR056170">
    <property type="entry name" value="Znf_IFT121-like"/>
</dbReference>
<evidence type="ECO:0000256" key="7">
    <source>
        <dbReference type="ARBA" id="ARBA00023212"/>
    </source>
</evidence>
<keyword evidence="10" id="KW-0812">Transmembrane</keyword>
<dbReference type="Pfam" id="PF25170">
    <property type="entry name" value="TPR_WDR35"/>
    <property type="match status" value="1"/>
</dbReference>
<name>A0A814M4D6_ADIRI</name>
<dbReference type="Pfam" id="PF23387">
    <property type="entry name" value="TPR_IFT80_172"/>
    <property type="match status" value="1"/>
</dbReference>
<evidence type="ECO:0000256" key="2">
    <source>
        <dbReference type="ARBA" id="ARBA00022490"/>
    </source>
</evidence>
<comment type="subcellular location">
    <subcellularLocation>
        <location evidence="1">Cytoplasm</location>
        <location evidence="1">Cytoskeleton</location>
        <location evidence="1">Cilium basal body</location>
    </subcellularLocation>
</comment>
<keyword evidence="6" id="KW-0969">Cilium</keyword>
<feature type="domain" description="IFT121-like zinc finger" evidence="11">
    <location>
        <begin position="1310"/>
        <end position="1352"/>
    </location>
</feature>
<dbReference type="EMBL" id="CAJNOR010001089">
    <property type="protein sequence ID" value="CAF1072556.1"/>
    <property type="molecule type" value="Genomic_DNA"/>
</dbReference>
<dbReference type="Pfam" id="PF24797">
    <property type="entry name" value="Beta-prop_WDR35_TULP_N"/>
    <property type="match status" value="1"/>
</dbReference>
<evidence type="ECO:0000256" key="4">
    <source>
        <dbReference type="ARBA" id="ARBA00022737"/>
    </source>
</evidence>
<evidence type="ECO:0008006" key="18">
    <source>
        <dbReference type="Google" id="ProtNLM"/>
    </source>
</evidence>
<accession>A0A814M4D6</accession>
<dbReference type="InterPro" id="IPR056159">
    <property type="entry name" value="Beta-prop_IFT121_TULP_N"/>
</dbReference>
<evidence type="ECO:0000313" key="17">
    <source>
        <dbReference type="Proteomes" id="UP000663828"/>
    </source>
</evidence>
<dbReference type="InterPro" id="IPR057979">
    <property type="entry name" value="TPR_IFT121"/>
</dbReference>
<dbReference type="SMART" id="SM00320">
    <property type="entry name" value="WD40"/>
    <property type="match status" value="4"/>
</dbReference>
<evidence type="ECO:0000259" key="14">
    <source>
        <dbReference type="Pfam" id="PF24797"/>
    </source>
</evidence>
<dbReference type="SUPFAM" id="SSF50978">
    <property type="entry name" value="WD40 repeat-like"/>
    <property type="match status" value="2"/>
</dbReference>
<dbReference type="PANTHER" id="PTHR12764:SF5">
    <property type="entry name" value="LD29485P"/>
    <property type="match status" value="1"/>
</dbReference>
<dbReference type="InterPro" id="IPR036322">
    <property type="entry name" value="WD40_repeat_dom_sf"/>
</dbReference>
<evidence type="ECO:0000259" key="12">
    <source>
        <dbReference type="Pfam" id="PF23387"/>
    </source>
</evidence>
<evidence type="ECO:0000313" key="16">
    <source>
        <dbReference type="EMBL" id="CAF1072556.1"/>
    </source>
</evidence>
<dbReference type="GO" id="GO:0035721">
    <property type="term" value="P:intraciliary retrograde transport"/>
    <property type="evidence" value="ECO:0007669"/>
    <property type="project" value="TreeGrafter"/>
</dbReference>
<dbReference type="Proteomes" id="UP000663828">
    <property type="component" value="Unassembled WGS sequence"/>
</dbReference>
<evidence type="ECO:0000256" key="3">
    <source>
        <dbReference type="ARBA" id="ARBA00022574"/>
    </source>
</evidence>
<feature type="transmembrane region" description="Helical" evidence="10">
    <location>
        <begin position="1123"/>
        <end position="1146"/>
    </location>
</feature>
<protein>
    <recommendedName>
        <fullName evidence="18">Anaphase-promoting complex subunit 4 WD40 domain-containing protein</fullName>
    </recommendedName>
</protein>
<dbReference type="Gene3D" id="2.130.10.10">
    <property type="entry name" value="YVTN repeat-like/Quinoprotein amine dehydrogenase"/>
    <property type="match status" value="2"/>
</dbReference>
<sequence length="1354" mass="154072">MYVHLAKRIAMPGETPVTKCGWNAVDGYVSAGCADGLVKVLKLEIPENGDARTRGVAGQAQLTKNQTLEGHSSAISSIVWNERFGKLTTADISGTVIVWVDGPQNEFVQDMLNNRTKNRICDMKWNSTGQMICIAHEDGNVIIGSVEGSRISGKNLKNKLAKVEWSPDSRLLVFGFVRGDIQVYDLKLNYIAPIQIFCIREGVPSAEIAGIEWYDGSGGLMSANSKTLVICYENGAMQLMNREDDPSPIILDVEMHVVSVKWNDNGSMLAVAGCQTAGDKTHNFINFYTPWGEHLRSLKVTGKSIADCAWEAHSLRLVIAIDNFIYFANCRLDYKWCYIQDTVIYSFYTCTRPEHIVVFWNTKTNEVHYRYVRNLLGIGGYGSYCCIGALVEHIAPPINSTATDTHVILLCNAIGVTIESKYVPFQPVHICVTQSYAIIAAKSLIFIWGIGGFVGSQMAKKQVFERFIQIDDPGTVRHGDELQLSLMANVDSMETDDPITSLCGSDKWFFVARLSGLVLRYSLPACSLMEKIECQFRISKIALNSIATLMSVIDTSGNCMLIDMESKEPREDITNFKKSDVWNVVWATDFPDSFAIMEKTKISFVRGTETEEAVPCSGYVCDYNNLQVKVVMLDEIMKMHLRGVQAPSADYLTIYDNKLLREMKAACEKLPLEQVSNMIEKDPHPQLWRALAEEALNHLDIKIAEHAFVKVQDYYGLQFLRRLQQFQGENFKRAEIAAFLKREEEVEKIYIDMDRKDLAYQLRRKLGDWFRVVQILQSGAVASDAMQNEAWNELGDFYFDRQQWATAAKYYEQSGNNSQAFRCYALTEDYAALQKLSQSLQDNDPLLKPIGDTFATVGLSDPAVNAYKRCNRIQEAVQMCIEFSQWDMGIELARQYNMNDVKNLLVRQAKTLLSQNKPFDAIELYKKSANYLEAAKILYGIAESHSKENHSLLMKKKMYILCGLLIEKYRTAMKTTSRKEKKSTAAISASEALQGLLTEETTGSGGVSDTQLIDNVWRPAEAYHFYILAQQQYKANNADGALRCALALTEYEDILPVQTIYNLIALCATSCGAFNTASKAFLKLEDDPSISEEDRREYQKLAFQIFLRYVKERKAMKRFDRSYCYFLFLLFLRTFRNVVIFFYYFVLFRIEKKKLYDKSRSFCHLTMKDFNQQPLGVRNSSINHIFEWNSYQTYHNKEHRVPIVDSSPKSARPYCFAKQKPSTKDHVVIQEPPIKDYFKTSLFACVTCFWMIAGIVCLYQSFKIRQLLKKNNEVSQPKDKRPVLSGQCPQCSQRINDWSLNCPSCDWRFPPCIVTGRPITEYAFWICPGCKHRALENEMARLDICPFCHSSVNG</sequence>
<dbReference type="Pfam" id="PF25768">
    <property type="entry name" value="TPR_IFT121"/>
    <property type="match status" value="1"/>
</dbReference>
<evidence type="ECO:0000256" key="6">
    <source>
        <dbReference type="ARBA" id="ARBA00023069"/>
    </source>
</evidence>
<evidence type="ECO:0000256" key="10">
    <source>
        <dbReference type="SAM" id="Phobius"/>
    </source>
</evidence>
<keyword evidence="10" id="KW-0472">Membrane</keyword>
<dbReference type="GO" id="GO:1905515">
    <property type="term" value="P:non-motile cilium assembly"/>
    <property type="evidence" value="ECO:0007669"/>
    <property type="project" value="TreeGrafter"/>
</dbReference>
<dbReference type="GO" id="GO:0061512">
    <property type="term" value="P:protein localization to cilium"/>
    <property type="evidence" value="ECO:0007669"/>
    <property type="project" value="TreeGrafter"/>
</dbReference>